<dbReference type="Proteomes" id="UP000335496">
    <property type="component" value="Unassembled WGS sequence"/>
</dbReference>
<reference evidence="1 4" key="1">
    <citation type="journal article" date="2019" name="Nat. Med.">
        <title>A library of human gut bacterial isolates paired with longitudinal multiomics data enables mechanistic microbiome research.</title>
        <authorList>
            <person name="Poyet M."/>
            <person name="Groussin M."/>
            <person name="Gibbons S.M."/>
            <person name="Avila-Pacheco J."/>
            <person name="Jiang X."/>
            <person name="Kearney S.M."/>
            <person name="Perrotta A.R."/>
            <person name="Berdy B."/>
            <person name="Zhao S."/>
            <person name="Lieberman T.D."/>
            <person name="Swanson P.K."/>
            <person name="Smith M."/>
            <person name="Roesemann S."/>
            <person name="Alexander J.E."/>
            <person name="Rich S.A."/>
            <person name="Livny J."/>
            <person name="Vlamakis H."/>
            <person name="Clish C."/>
            <person name="Bullock K."/>
            <person name="Deik A."/>
            <person name="Scott J."/>
            <person name="Pierce K.A."/>
            <person name="Xavier R.J."/>
            <person name="Alm E.J."/>
        </authorList>
    </citation>
    <scope>NUCLEOTIDE SEQUENCE [LARGE SCALE GENOMIC DNA]</scope>
    <source>
        <strain evidence="1 4">BIOML-A1</strain>
    </source>
</reference>
<organism evidence="2 3">
    <name type="scientific">Bacteroides eggerthii</name>
    <dbReference type="NCBI Taxonomy" id="28111"/>
    <lineage>
        <taxon>Bacteria</taxon>
        <taxon>Pseudomonadati</taxon>
        <taxon>Bacteroidota</taxon>
        <taxon>Bacteroidia</taxon>
        <taxon>Bacteroidales</taxon>
        <taxon>Bacteroidaceae</taxon>
        <taxon>Bacteroides</taxon>
    </lineage>
</organism>
<evidence type="ECO:0000313" key="1">
    <source>
        <dbReference type="EMBL" id="KAA5269336.1"/>
    </source>
</evidence>
<dbReference type="EMBL" id="RCXL01000037">
    <property type="protein sequence ID" value="RYT69258.1"/>
    <property type="molecule type" value="Genomic_DNA"/>
</dbReference>
<name>A0A4Q5GLK9_9BACE</name>
<proteinExistence type="predicted"/>
<dbReference type="Proteomes" id="UP000291917">
    <property type="component" value="Unassembled WGS sequence"/>
</dbReference>
<reference evidence="2 3" key="2">
    <citation type="journal article" date="2019" name="Science, e1252229">
        <title>Invertible promoters mediate bacterial phase variation, antibiotic resistance, and host adaptation in the gut.</title>
        <authorList>
            <person name="Jiang X."/>
            <person name="Hall A.B."/>
            <person name="Arthur T.D."/>
            <person name="Plichta D.R."/>
            <person name="Covington C.T."/>
            <person name="Poyet M."/>
            <person name="Crothers J."/>
            <person name="Moses P.L."/>
            <person name="Tolonen A.C."/>
            <person name="Vlamakis H."/>
            <person name="Alm E.J."/>
            <person name="Xavier R.J."/>
        </authorList>
    </citation>
    <scope>NUCLEOTIDE SEQUENCE [LARGE SCALE GENOMIC DNA]</scope>
    <source>
        <strain evidence="2">Bj_0095</strain>
        <strain evidence="3">bj_0095</strain>
    </source>
</reference>
<dbReference type="AlphaFoldDB" id="A0A4Q5GLK9"/>
<evidence type="ECO:0000313" key="4">
    <source>
        <dbReference type="Proteomes" id="UP000335496"/>
    </source>
</evidence>
<gene>
    <name evidence="2" type="ORF">EAJ03_17420</name>
    <name evidence="1" type="ORF">F2Z23_17830</name>
</gene>
<protein>
    <submittedName>
        <fullName evidence="2">Uncharacterized protein</fullName>
    </submittedName>
</protein>
<evidence type="ECO:0000313" key="3">
    <source>
        <dbReference type="Proteomes" id="UP000291917"/>
    </source>
</evidence>
<dbReference type="RefSeq" id="WP_130089175.1">
    <property type="nucleotide sequence ID" value="NZ_RCXL01000037.1"/>
</dbReference>
<accession>A0A4Q5GLK9</accession>
<comment type="caution">
    <text evidence="2">The sequence shown here is derived from an EMBL/GenBank/DDBJ whole genome shotgun (WGS) entry which is preliminary data.</text>
</comment>
<dbReference type="EMBL" id="VVZX01000035">
    <property type="protein sequence ID" value="KAA5269336.1"/>
    <property type="molecule type" value="Genomic_DNA"/>
</dbReference>
<evidence type="ECO:0000313" key="2">
    <source>
        <dbReference type="EMBL" id="RYT69258.1"/>
    </source>
</evidence>
<sequence>MEDYGKLIEDFQCGDINALEFLLAQKELAPVYVADMQEKGITPSVDNAEAWIREYENDHLYQ</sequence>
<keyword evidence="4" id="KW-1185">Reference proteome</keyword>